<dbReference type="PROSITE" id="PS51477">
    <property type="entry name" value="PAH"/>
    <property type="match status" value="1"/>
</dbReference>
<protein>
    <recommendedName>
        <fullName evidence="7">Histone deacetylase interacting domain-containing protein</fullName>
    </recommendedName>
</protein>
<comment type="subcellular location">
    <subcellularLocation>
        <location evidence="1 3">Nucleus</location>
    </subcellularLocation>
</comment>
<dbReference type="InterPro" id="IPR003822">
    <property type="entry name" value="PAH"/>
</dbReference>
<feature type="region of interest" description="Disordered" evidence="4">
    <location>
        <begin position="387"/>
        <end position="426"/>
    </location>
</feature>
<gene>
    <name evidence="5" type="ORF">BDA96_08G138900</name>
</gene>
<evidence type="ECO:0000313" key="5">
    <source>
        <dbReference type="EMBL" id="KAG0521179.1"/>
    </source>
</evidence>
<feature type="compositionally biased region" description="Basic and acidic residues" evidence="4">
    <location>
        <begin position="244"/>
        <end position="261"/>
    </location>
</feature>
<dbReference type="GO" id="GO:0006355">
    <property type="term" value="P:regulation of DNA-templated transcription"/>
    <property type="evidence" value="ECO:0007669"/>
    <property type="project" value="InterPro"/>
</dbReference>
<feature type="compositionally biased region" description="Low complexity" evidence="4">
    <location>
        <begin position="119"/>
        <end position="134"/>
    </location>
</feature>
<organism evidence="5 6">
    <name type="scientific">Sorghum bicolor</name>
    <name type="common">Sorghum</name>
    <name type="synonym">Sorghum vulgare</name>
    <dbReference type="NCBI Taxonomy" id="4558"/>
    <lineage>
        <taxon>Eukaryota</taxon>
        <taxon>Viridiplantae</taxon>
        <taxon>Streptophyta</taxon>
        <taxon>Embryophyta</taxon>
        <taxon>Tracheophyta</taxon>
        <taxon>Spermatophyta</taxon>
        <taxon>Magnoliopsida</taxon>
        <taxon>Liliopsida</taxon>
        <taxon>Poales</taxon>
        <taxon>Poaceae</taxon>
        <taxon>PACMAD clade</taxon>
        <taxon>Panicoideae</taxon>
        <taxon>Andropogonodae</taxon>
        <taxon>Andropogoneae</taxon>
        <taxon>Sorghinae</taxon>
        <taxon>Sorghum</taxon>
    </lineage>
</organism>
<evidence type="ECO:0008006" key="7">
    <source>
        <dbReference type="Google" id="ProtNLM"/>
    </source>
</evidence>
<evidence type="ECO:0000256" key="3">
    <source>
        <dbReference type="PROSITE-ProRule" id="PRU00810"/>
    </source>
</evidence>
<evidence type="ECO:0000313" key="6">
    <source>
        <dbReference type="Proteomes" id="UP000807115"/>
    </source>
</evidence>
<name>A0A921QFT0_SORBI</name>
<feature type="compositionally biased region" description="Basic and acidic residues" evidence="4">
    <location>
        <begin position="287"/>
        <end position="305"/>
    </location>
</feature>
<comment type="caution">
    <text evidence="5">The sequence shown here is derived from an EMBL/GenBank/DDBJ whole genome shotgun (WGS) entry which is preliminary data.</text>
</comment>
<dbReference type="SUPFAM" id="SSF47762">
    <property type="entry name" value="PAH2 domain"/>
    <property type="match status" value="1"/>
</dbReference>
<dbReference type="EMBL" id="CM027687">
    <property type="protein sequence ID" value="KAG0521179.1"/>
    <property type="molecule type" value="Genomic_DNA"/>
</dbReference>
<reference evidence="5" key="1">
    <citation type="journal article" date="2019" name="BMC Genomics">
        <title>A new reference genome for Sorghum bicolor reveals high levels of sequence similarity between sweet and grain genotypes: implications for the genetics of sugar metabolism.</title>
        <authorList>
            <person name="Cooper E.A."/>
            <person name="Brenton Z.W."/>
            <person name="Flinn B.S."/>
            <person name="Jenkins J."/>
            <person name="Shu S."/>
            <person name="Flowers D."/>
            <person name="Luo F."/>
            <person name="Wang Y."/>
            <person name="Xia P."/>
            <person name="Barry K."/>
            <person name="Daum C."/>
            <person name="Lipzen A."/>
            <person name="Yoshinaga Y."/>
            <person name="Schmutz J."/>
            <person name="Saski C."/>
            <person name="Vermerris W."/>
            <person name="Kresovich S."/>
        </authorList>
    </citation>
    <scope>NUCLEOTIDE SEQUENCE</scope>
</reference>
<sequence>MQTPAIMADHQQSSEAVAKAAAAAYSRKQIADSMAFIDEILPELAAAPDVRHEFLSLLSGLGKHGGDADAVGSRAAELLRGHPDVLRRFTAHVHMDAIAEQGLALTRPRRSRSRRWSESRQNPTAAAAAPPEAPPNVAAQALAFVKRVHETAGPVVHARFLAVLSEAQGSEDMLADEIYDRARRAFGPAHVGLLHAFATAWLPGEQEWKLQQQQQQEQARGPAARQRSRAGAAAVSSHAGMPDANKKSRADDDGNARRHDPATAIARRQRNRAAAASSHAAAAGMPDAKKPRTDDGGNGRQHDHVIAVLEVRNVKKRRSDDDGTAGRGLHRVGESSGGGAAAQGRDDDYDYDYAPRSRAKKPHSGNGEFSGSAAAARVLGTDAAGVHHAYSDNNDNKKPPRRRAAAIGGKSSRAGAAAAAGPERDDDEVRRFRQEWEFQTYYSKLVATSDRVTKLLRRARTRTTAHGDGGGGDRSLEALFPLPECREFLHNFYGVRWGEMRAALERGESRVPALEVIQRRLKTKEEEAVVEESRKRWRHDPVRVAQRFHGGLAMDTLDEECRRHQGGGGG</sequence>
<evidence type="ECO:0000256" key="2">
    <source>
        <dbReference type="ARBA" id="ARBA00023242"/>
    </source>
</evidence>
<reference evidence="5" key="2">
    <citation type="submission" date="2020-10" db="EMBL/GenBank/DDBJ databases">
        <authorList>
            <person name="Cooper E.A."/>
            <person name="Brenton Z.W."/>
            <person name="Flinn B.S."/>
            <person name="Jenkins J."/>
            <person name="Shu S."/>
            <person name="Flowers D."/>
            <person name="Luo F."/>
            <person name="Wang Y."/>
            <person name="Xia P."/>
            <person name="Barry K."/>
            <person name="Daum C."/>
            <person name="Lipzen A."/>
            <person name="Yoshinaga Y."/>
            <person name="Schmutz J."/>
            <person name="Saski C."/>
            <person name="Vermerris W."/>
            <person name="Kresovich S."/>
        </authorList>
    </citation>
    <scope>NUCLEOTIDE SEQUENCE</scope>
</reference>
<evidence type="ECO:0000256" key="4">
    <source>
        <dbReference type="SAM" id="MobiDB-lite"/>
    </source>
</evidence>
<dbReference type="InterPro" id="IPR036600">
    <property type="entry name" value="PAH_sf"/>
</dbReference>
<feature type="region of interest" description="Disordered" evidence="4">
    <location>
        <begin position="208"/>
        <end position="370"/>
    </location>
</feature>
<feature type="region of interest" description="Disordered" evidence="4">
    <location>
        <begin position="104"/>
        <end position="134"/>
    </location>
</feature>
<dbReference type="Proteomes" id="UP000807115">
    <property type="component" value="Chromosome 8"/>
</dbReference>
<dbReference type="GO" id="GO:0005634">
    <property type="term" value="C:nucleus"/>
    <property type="evidence" value="ECO:0007669"/>
    <property type="project" value="UniProtKB-SubCell"/>
</dbReference>
<feature type="compositionally biased region" description="Low complexity" evidence="4">
    <location>
        <begin position="262"/>
        <end position="286"/>
    </location>
</feature>
<feature type="compositionally biased region" description="Low complexity" evidence="4">
    <location>
        <begin position="209"/>
        <end position="240"/>
    </location>
</feature>
<dbReference type="AlphaFoldDB" id="A0A921QFT0"/>
<keyword evidence="2 3" id="KW-0539">Nucleus</keyword>
<proteinExistence type="predicted"/>
<accession>A0A921QFT0</accession>
<feature type="compositionally biased region" description="Low complexity" evidence="4">
    <location>
        <begin position="405"/>
        <end position="421"/>
    </location>
</feature>
<evidence type="ECO:0000256" key="1">
    <source>
        <dbReference type="ARBA" id="ARBA00004123"/>
    </source>
</evidence>